<evidence type="ECO:0000313" key="1">
    <source>
        <dbReference type="EMBL" id="GBO41651.1"/>
    </source>
</evidence>
<accession>A0A4Y2WWQ9</accession>
<proteinExistence type="predicted"/>
<comment type="caution">
    <text evidence="1">The sequence shown here is derived from an EMBL/GenBank/DDBJ whole genome shotgun (WGS) entry which is preliminary data.</text>
</comment>
<gene>
    <name evidence="1" type="ORF">AVEN_106813_1</name>
</gene>
<dbReference type="EMBL" id="BGPR01067420">
    <property type="protein sequence ID" value="GBO41651.1"/>
    <property type="molecule type" value="Genomic_DNA"/>
</dbReference>
<feature type="non-terminal residue" evidence="1">
    <location>
        <position position="1"/>
    </location>
</feature>
<reference evidence="1 2" key="1">
    <citation type="journal article" date="2019" name="Sci. Rep.">
        <title>Orb-weaving spider Araneus ventricosus genome elucidates the spidroin gene catalogue.</title>
        <authorList>
            <person name="Kono N."/>
            <person name="Nakamura H."/>
            <person name="Ohtoshi R."/>
            <person name="Moran D.A.P."/>
            <person name="Shinohara A."/>
            <person name="Yoshida Y."/>
            <person name="Fujiwara M."/>
            <person name="Mori M."/>
            <person name="Tomita M."/>
            <person name="Arakawa K."/>
        </authorList>
    </citation>
    <scope>NUCLEOTIDE SEQUENCE [LARGE SCALE GENOMIC DNA]</scope>
</reference>
<keyword evidence="2" id="KW-1185">Reference proteome</keyword>
<dbReference type="AlphaFoldDB" id="A0A4Y2WWQ9"/>
<organism evidence="1 2">
    <name type="scientific">Araneus ventricosus</name>
    <name type="common">Orbweaver spider</name>
    <name type="synonym">Epeira ventricosa</name>
    <dbReference type="NCBI Taxonomy" id="182803"/>
    <lineage>
        <taxon>Eukaryota</taxon>
        <taxon>Metazoa</taxon>
        <taxon>Ecdysozoa</taxon>
        <taxon>Arthropoda</taxon>
        <taxon>Chelicerata</taxon>
        <taxon>Arachnida</taxon>
        <taxon>Araneae</taxon>
        <taxon>Araneomorphae</taxon>
        <taxon>Entelegynae</taxon>
        <taxon>Araneoidea</taxon>
        <taxon>Araneidae</taxon>
        <taxon>Araneus</taxon>
    </lineage>
</organism>
<evidence type="ECO:0000313" key="2">
    <source>
        <dbReference type="Proteomes" id="UP000499080"/>
    </source>
</evidence>
<sequence>ATGLKPEELRWMRGVKSSLASALRWCRSAVLPNLSSVLEKGETHPRLSLQPLSQHAEQGLHTHGASLPTFGMNISSTIFPIPFSHNNIAHKLYSVNTTHSSMNFCCTIPFFLKKRDDSVQLSLGGRINHAGHVKCPPSQLQLMCWTRQ</sequence>
<dbReference type="Proteomes" id="UP000499080">
    <property type="component" value="Unassembled WGS sequence"/>
</dbReference>
<protein>
    <submittedName>
        <fullName evidence="1">Uncharacterized protein</fullName>
    </submittedName>
</protein>
<name>A0A4Y2WWQ9_ARAVE</name>